<feature type="compositionally biased region" description="Low complexity" evidence="1">
    <location>
        <begin position="148"/>
        <end position="162"/>
    </location>
</feature>
<reference evidence="2 3" key="1">
    <citation type="submission" date="2016-10" db="EMBL/GenBank/DDBJ databases">
        <authorList>
            <person name="de Groot N.N."/>
        </authorList>
    </citation>
    <scope>NUCLEOTIDE SEQUENCE [LARGE SCALE GENOMIC DNA]</scope>
    <source>
        <strain evidence="2 3">CGMCC 4.6533</strain>
    </source>
</reference>
<sequence length="162" mass="17236">MQRRENTPPPQKRHDHRRGNAHHERGEAHTLVKTDTLADFALFPLPGPLNPQLSDLVSAGHFQPAAIYLLPRHNSSLSLEALPGADGMPNADRRTIGPTGYWAVMASGRSRRWPRAGGGQALAGTFHDELTEGTPTRVTPAQMSSGYGAAPPLGGVAVAPGD</sequence>
<accession>A0A1G8PU13</accession>
<evidence type="ECO:0000313" key="3">
    <source>
        <dbReference type="Proteomes" id="UP000199202"/>
    </source>
</evidence>
<proteinExistence type="predicted"/>
<gene>
    <name evidence="2" type="ORF">SAMN05421869_10831</name>
</gene>
<keyword evidence="3" id="KW-1185">Reference proteome</keyword>
<dbReference type="EMBL" id="FNDJ01000008">
    <property type="protein sequence ID" value="SDI96039.1"/>
    <property type="molecule type" value="Genomic_DNA"/>
</dbReference>
<feature type="region of interest" description="Disordered" evidence="1">
    <location>
        <begin position="142"/>
        <end position="162"/>
    </location>
</feature>
<feature type="region of interest" description="Disordered" evidence="1">
    <location>
        <begin position="1"/>
        <end position="29"/>
    </location>
</feature>
<dbReference type="Proteomes" id="UP000199202">
    <property type="component" value="Unassembled WGS sequence"/>
</dbReference>
<feature type="compositionally biased region" description="Basic residues" evidence="1">
    <location>
        <begin position="11"/>
        <end position="20"/>
    </location>
</feature>
<protein>
    <submittedName>
        <fullName evidence="2">Uncharacterized protein</fullName>
    </submittedName>
</protein>
<dbReference type="AlphaFoldDB" id="A0A1G8PU13"/>
<evidence type="ECO:0000313" key="2">
    <source>
        <dbReference type="EMBL" id="SDI96039.1"/>
    </source>
</evidence>
<name>A0A1G8PU13_9ACTN</name>
<organism evidence="2 3">
    <name type="scientific">Nonomuraea jiangxiensis</name>
    <dbReference type="NCBI Taxonomy" id="633440"/>
    <lineage>
        <taxon>Bacteria</taxon>
        <taxon>Bacillati</taxon>
        <taxon>Actinomycetota</taxon>
        <taxon>Actinomycetes</taxon>
        <taxon>Streptosporangiales</taxon>
        <taxon>Streptosporangiaceae</taxon>
        <taxon>Nonomuraea</taxon>
    </lineage>
</organism>
<evidence type="ECO:0000256" key="1">
    <source>
        <dbReference type="SAM" id="MobiDB-lite"/>
    </source>
</evidence>